<dbReference type="AlphaFoldDB" id="A0A4X2JVI1"/>
<feature type="transmembrane region" description="Helical" evidence="6">
    <location>
        <begin position="402"/>
        <end position="424"/>
    </location>
</feature>
<evidence type="ECO:0000256" key="1">
    <source>
        <dbReference type="ARBA" id="ARBA00004141"/>
    </source>
</evidence>
<dbReference type="PANTHER" id="PTHR10383:SF51">
    <property type="entry name" value="SERINE INCORPORATOR 3"/>
    <property type="match status" value="1"/>
</dbReference>
<dbReference type="GO" id="GO:0005794">
    <property type="term" value="C:Golgi apparatus"/>
    <property type="evidence" value="ECO:0007669"/>
    <property type="project" value="Ensembl"/>
</dbReference>
<proteinExistence type="inferred from homology"/>
<feature type="transmembrane region" description="Helical" evidence="6">
    <location>
        <begin position="201"/>
        <end position="227"/>
    </location>
</feature>
<feature type="transmembrane region" description="Helical" evidence="6">
    <location>
        <begin position="40"/>
        <end position="58"/>
    </location>
</feature>
<evidence type="ECO:0000256" key="3">
    <source>
        <dbReference type="ARBA" id="ARBA00022692"/>
    </source>
</evidence>
<reference evidence="8" key="2">
    <citation type="submission" date="2025-08" db="UniProtKB">
        <authorList>
            <consortium name="Ensembl"/>
        </authorList>
    </citation>
    <scope>IDENTIFICATION</scope>
</reference>
<keyword evidence="9" id="KW-1185">Reference proteome</keyword>
<dbReference type="PANTHER" id="PTHR10383">
    <property type="entry name" value="SERINE INCORPORATOR"/>
    <property type="match status" value="1"/>
</dbReference>
<dbReference type="GO" id="GO:0140374">
    <property type="term" value="P:antiviral innate immune response"/>
    <property type="evidence" value="ECO:0007669"/>
    <property type="project" value="Ensembl"/>
</dbReference>
<sequence>MGAVLGVCSVASWIPCLCSGASCLLCSCCPNVRNSTLTRLIYAFILFLGTAVSCIMLTEGLETQLKKVPGFCEGGFKIKRDDDTSDNICDVFVGYKAVYRINFALAIFFFLFFLLMLNVKSSKDPRAAVHNGFWFFKIVAIVGLMVGSFYIPGGPFSTAWYYIGMFGAAIYILIQLILLVDCAHSLNEGWVNRMEEGNARCWYAVLLSFTSFFYILSFIGMVLLYVFYTKTDACTENKLFISLNLIFCIVVSIVSILPKIQEHQPRSGLLQSSIITAYTIYLTWSAMSNEPDRTCNPGLLSIITQITIPTLTPGNTTVSVSTIAPPLSQNGRWLDLENFAGLIIFVLCLLYSTIRSSNNSQVSKLTLSGSDSVILDDASSNGPKDIEDGQPRRAVDNEKDGVQYSYSVFHLMMFLASLYIMMTLTNWQSPDVEFQTETSKWSPVWVKISSSWVCLILYLWTLVAPVFLTNRDFS</sequence>
<dbReference type="Pfam" id="PF03348">
    <property type="entry name" value="Serinc"/>
    <property type="match status" value="1"/>
</dbReference>
<evidence type="ECO:0000256" key="4">
    <source>
        <dbReference type="ARBA" id="ARBA00022989"/>
    </source>
</evidence>
<dbReference type="OrthoDB" id="5963193at2759"/>
<evidence type="ECO:0000256" key="6">
    <source>
        <dbReference type="SAM" id="Phobius"/>
    </source>
</evidence>
<dbReference type="GeneID" id="114035440"/>
<reference evidence="8" key="3">
    <citation type="submission" date="2025-09" db="UniProtKB">
        <authorList>
            <consortium name="Ensembl"/>
        </authorList>
    </citation>
    <scope>IDENTIFICATION</scope>
</reference>
<feature type="signal peptide" evidence="7">
    <location>
        <begin position="1"/>
        <end position="20"/>
    </location>
</feature>
<feature type="transmembrane region" description="Helical" evidence="6">
    <location>
        <begin position="444"/>
        <end position="468"/>
    </location>
</feature>
<evidence type="ECO:0000256" key="5">
    <source>
        <dbReference type="ARBA" id="ARBA00023136"/>
    </source>
</evidence>
<evidence type="ECO:0000256" key="2">
    <source>
        <dbReference type="ARBA" id="ARBA00006665"/>
    </source>
</evidence>
<feature type="chain" id="PRO_5021391536" evidence="7">
    <location>
        <begin position="21"/>
        <end position="474"/>
    </location>
</feature>
<keyword evidence="4 6" id="KW-1133">Transmembrane helix</keyword>
<reference evidence="9" key="1">
    <citation type="submission" date="2018-12" db="EMBL/GenBank/DDBJ databases">
        <authorList>
            <person name="Yazar S."/>
        </authorList>
    </citation>
    <scope>NUCLEOTIDE SEQUENCE [LARGE SCALE GENOMIC DNA]</scope>
</reference>
<feature type="transmembrane region" description="Helical" evidence="6">
    <location>
        <begin position="131"/>
        <end position="153"/>
    </location>
</feature>
<dbReference type="GO" id="GO:1902237">
    <property type="term" value="P:positive regulation of endoplasmic reticulum stress-induced intrinsic apoptotic signaling pathway"/>
    <property type="evidence" value="ECO:0007669"/>
    <property type="project" value="Ensembl"/>
</dbReference>
<comment type="subcellular location">
    <subcellularLocation>
        <location evidence="1">Membrane</location>
        <topology evidence="1">Multi-pass membrane protein</topology>
    </subcellularLocation>
</comment>
<dbReference type="GO" id="GO:0005886">
    <property type="term" value="C:plasma membrane"/>
    <property type="evidence" value="ECO:0007669"/>
    <property type="project" value="Ensembl"/>
</dbReference>
<keyword evidence="3 6" id="KW-0812">Transmembrane</keyword>
<protein>
    <submittedName>
        <fullName evidence="8">Serine incorporator 3</fullName>
    </submittedName>
</protein>
<feature type="transmembrane region" description="Helical" evidence="6">
    <location>
        <begin position="101"/>
        <end position="119"/>
    </location>
</feature>
<dbReference type="Proteomes" id="UP000314987">
    <property type="component" value="Unassembled WGS sequence"/>
</dbReference>
<comment type="similarity">
    <text evidence="2">Belongs to the TDE1 family.</text>
</comment>
<name>A0A4X2JVI1_VOMUR</name>
<dbReference type="GeneTree" id="ENSGT01030000234623"/>
<keyword evidence="7" id="KW-0732">Signal</keyword>
<evidence type="ECO:0000256" key="7">
    <source>
        <dbReference type="SAM" id="SignalP"/>
    </source>
</evidence>
<dbReference type="GO" id="GO:0017128">
    <property type="term" value="F:phospholipid scramblase activity"/>
    <property type="evidence" value="ECO:0007669"/>
    <property type="project" value="Ensembl"/>
</dbReference>
<evidence type="ECO:0000313" key="9">
    <source>
        <dbReference type="Proteomes" id="UP000314987"/>
    </source>
</evidence>
<gene>
    <name evidence="8" type="primary">SERINC3</name>
</gene>
<organism evidence="8 9">
    <name type="scientific">Vombatus ursinus</name>
    <name type="common">Common wombat</name>
    <dbReference type="NCBI Taxonomy" id="29139"/>
    <lineage>
        <taxon>Eukaryota</taxon>
        <taxon>Metazoa</taxon>
        <taxon>Chordata</taxon>
        <taxon>Craniata</taxon>
        <taxon>Vertebrata</taxon>
        <taxon>Euteleostomi</taxon>
        <taxon>Mammalia</taxon>
        <taxon>Metatheria</taxon>
        <taxon>Diprotodontia</taxon>
        <taxon>Vombatidae</taxon>
        <taxon>Vombatus</taxon>
    </lineage>
</organism>
<accession>A0A4X2JVI1</accession>
<keyword evidence="5 6" id="KW-0472">Membrane</keyword>
<dbReference type="OMA" id="KSPQWWD"/>
<evidence type="ECO:0000313" key="8">
    <source>
        <dbReference type="Ensembl" id="ENSVURP00010001951.1"/>
    </source>
</evidence>
<dbReference type="RefSeq" id="XP_027707360.1">
    <property type="nucleotide sequence ID" value="XM_027851559.1"/>
</dbReference>
<dbReference type="Ensembl" id="ENSVURT00010002229.1">
    <property type="protein sequence ID" value="ENSVURP00010001951.1"/>
    <property type="gene ID" value="ENSVURG00010001614.1"/>
</dbReference>
<dbReference type="CTD" id="10955"/>
<dbReference type="STRING" id="29139.ENSVURP00010001951"/>
<dbReference type="InterPro" id="IPR005016">
    <property type="entry name" value="TDE1/TMS"/>
</dbReference>
<feature type="transmembrane region" description="Helical" evidence="6">
    <location>
        <begin position="239"/>
        <end position="257"/>
    </location>
</feature>
<feature type="transmembrane region" description="Helical" evidence="6">
    <location>
        <begin position="159"/>
        <end position="180"/>
    </location>
</feature>